<dbReference type="Proteomes" id="UP000055024">
    <property type="component" value="Unassembled WGS sequence"/>
</dbReference>
<dbReference type="OrthoDB" id="10067596at2759"/>
<gene>
    <name evidence="1" type="ORF">T11_4924</name>
</gene>
<comment type="caution">
    <text evidence="1">The sequence shown here is derived from an EMBL/GenBank/DDBJ whole genome shotgun (WGS) entry which is preliminary data.</text>
</comment>
<reference evidence="1 2" key="1">
    <citation type="submission" date="2015-01" db="EMBL/GenBank/DDBJ databases">
        <title>Evolution of Trichinella species and genotypes.</title>
        <authorList>
            <person name="Korhonen P.K."/>
            <person name="Edoardo P."/>
            <person name="Giuseppe L.R."/>
            <person name="Gasser R.B."/>
        </authorList>
    </citation>
    <scope>NUCLEOTIDE SEQUENCE [LARGE SCALE GENOMIC DNA]</scope>
    <source>
        <strain evidence="1">ISS1029</strain>
    </source>
</reference>
<dbReference type="EMBL" id="JYDP01000057">
    <property type="protein sequence ID" value="KRZ10646.1"/>
    <property type="molecule type" value="Genomic_DNA"/>
</dbReference>
<protein>
    <submittedName>
        <fullName evidence="1">Uncharacterized protein</fullName>
    </submittedName>
</protein>
<keyword evidence="2" id="KW-1185">Reference proteome</keyword>
<sequence>MFSQSYIPLAFPTAVLSHIQIIRTEAVSKCRVPGMLFSLRQCFYWRLEATILKEKYDSKPSFALKMHILPLHLSKRKKLEPNVVELFNYFEDTWIGRLRRQNRQAPYSPINIWNVFEAVTSNMARTNNDLEGWHRAFSNTIGCRHPSVWKFNDVLKKEHGLNMAKIEQLVAKVHLRLKGRNIASLMRDYIRWQVILSRTT</sequence>
<evidence type="ECO:0000313" key="1">
    <source>
        <dbReference type="EMBL" id="KRZ10646.1"/>
    </source>
</evidence>
<dbReference type="AlphaFoldDB" id="A0A0V1HJF0"/>
<proteinExistence type="predicted"/>
<organism evidence="1 2">
    <name type="scientific">Trichinella zimbabwensis</name>
    <dbReference type="NCBI Taxonomy" id="268475"/>
    <lineage>
        <taxon>Eukaryota</taxon>
        <taxon>Metazoa</taxon>
        <taxon>Ecdysozoa</taxon>
        <taxon>Nematoda</taxon>
        <taxon>Enoplea</taxon>
        <taxon>Dorylaimia</taxon>
        <taxon>Trichinellida</taxon>
        <taxon>Trichinellidae</taxon>
        <taxon>Trichinella</taxon>
    </lineage>
</organism>
<accession>A0A0V1HJF0</accession>
<name>A0A0V1HJF0_9BILA</name>
<evidence type="ECO:0000313" key="2">
    <source>
        <dbReference type="Proteomes" id="UP000055024"/>
    </source>
</evidence>
<dbReference type="STRING" id="268475.A0A0V1HJF0"/>